<dbReference type="CDD" id="cd06225">
    <property type="entry name" value="HAMP"/>
    <property type="match status" value="1"/>
</dbReference>
<dbReference type="GO" id="GO:0005524">
    <property type="term" value="F:ATP binding"/>
    <property type="evidence" value="ECO:0007669"/>
    <property type="project" value="UniProtKB-KW"/>
</dbReference>
<dbReference type="SMART" id="SM00388">
    <property type="entry name" value="HisKA"/>
    <property type="match status" value="1"/>
</dbReference>
<evidence type="ECO:0000256" key="1">
    <source>
        <dbReference type="ARBA" id="ARBA00000085"/>
    </source>
</evidence>
<feature type="coiled-coil region" evidence="14">
    <location>
        <begin position="265"/>
        <end position="302"/>
    </location>
</feature>
<dbReference type="EMBL" id="BAAAFA010000010">
    <property type="protein sequence ID" value="GAA0821595.1"/>
    <property type="molecule type" value="Genomic_DNA"/>
</dbReference>
<dbReference type="Pfam" id="PF00672">
    <property type="entry name" value="HAMP"/>
    <property type="match status" value="1"/>
</dbReference>
<keyword evidence="11 15" id="KW-1133">Transmembrane helix</keyword>
<dbReference type="InterPro" id="IPR050398">
    <property type="entry name" value="HssS/ArlS-like"/>
</dbReference>
<evidence type="ECO:0000256" key="7">
    <source>
        <dbReference type="ARBA" id="ARBA00022692"/>
    </source>
</evidence>
<evidence type="ECO:0000256" key="12">
    <source>
        <dbReference type="ARBA" id="ARBA00023012"/>
    </source>
</evidence>
<evidence type="ECO:0000256" key="11">
    <source>
        <dbReference type="ARBA" id="ARBA00022989"/>
    </source>
</evidence>
<comment type="caution">
    <text evidence="18">The sequence shown here is derived from an EMBL/GenBank/DDBJ whole genome shotgun (WGS) entry which is preliminary data.</text>
</comment>
<evidence type="ECO:0000256" key="10">
    <source>
        <dbReference type="ARBA" id="ARBA00022840"/>
    </source>
</evidence>
<evidence type="ECO:0000256" key="15">
    <source>
        <dbReference type="SAM" id="Phobius"/>
    </source>
</evidence>
<evidence type="ECO:0000256" key="14">
    <source>
        <dbReference type="SAM" id="Coils"/>
    </source>
</evidence>
<keyword evidence="13 15" id="KW-0472">Membrane</keyword>
<dbReference type="InterPro" id="IPR036890">
    <property type="entry name" value="HATPase_C_sf"/>
</dbReference>
<evidence type="ECO:0000256" key="5">
    <source>
        <dbReference type="ARBA" id="ARBA00022553"/>
    </source>
</evidence>
<dbReference type="InterPro" id="IPR005467">
    <property type="entry name" value="His_kinase_dom"/>
</dbReference>
<keyword evidence="5" id="KW-0597">Phosphoprotein</keyword>
<keyword evidence="19" id="KW-1185">Reference proteome</keyword>
<evidence type="ECO:0000256" key="9">
    <source>
        <dbReference type="ARBA" id="ARBA00022777"/>
    </source>
</evidence>
<dbReference type="InterPro" id="IPR004358">
    <property type="entry name" value="Sig_transdc_His_kin-like_C"/>
</dbReference>
<keyword evidence="4" id="KW-1003">Cell membrane</keyword>
<feature type="domain" description="HAMP" evidence="17">
    <location>
        <begin position="194"/>
        <end position="248"/>
    </location>
</feature>
<dbReference type="PROSITE" id="PS50885">
    <property type="entry name" value="HAMP"/>
    <property type="match status" value="1"/>
</dbReference>
<comment type="subcellular location">
    <subcellularLocation>
        <location evidence="2">Cell membrane</location>
        <topology evidence="2">Multi-pass membrane protein</topology>
    </subcellularLocation>
</comment>
<dbReference type="SUPFAM" id="SSF55874">
    <property type="entry name" value="ATPase domain of HSP90 chaperone/DNA topoisomerase II/histidine kinase"/>
    <property type="match status" value="1"/>
</dbReference>
<dbReference type="PANTHER" id="PTHR45528">
    <property type="entry name" value="SENSOR HISTIDINE KINASE CPXA"/>
    <property type="match status" value="1"/>
</dbReference>
<dbReference type="InterPro" id="IPR003594">
    <property type="entry name" value="HATPase_dom"/>
</dbReference>
<dbReference type="CDD" id="cd00082">
    <property type="entry name" value="HisKA"/>
    <property type="match status" value="1"/>
</dbReference>
<keyword evidence="6" id="KW-0808">Transferase</keyword>
<dbReference type="Gene3D" id="3.30.565.10">
    <property type="entry name" value="Histidine kinase-like ATPase, C-terminal domain"/>
    <property type="match status" value="1"/>
</dbReference>
<keyword evidence="8" id="KW-0547">Nucleotide-binding</keyword>
<comment type="catalytic activity">
    <reaction evidence="1">
        <text>ATP + protein L-histidine = ADP + protein N-phospho-L-histidine.</text>
        <dbReference type="EC" id="2.7.13.3"/>
    </reaction>
</comment>
<evidence type="ECO:0000256" key="2">
    <source>
        <dbReference type="ARBA" id="ARBA00004651"/>
    </source>
</evidence>
<dbReference type="SMART" id="SM00304">
    <property type="entry name" value="HAMP"/>
    <property type="match status" value="1"/>
</dbReference>
<organism evidence="18 19">
    <name type="scientific">Colwellia asteriadis</name>
    <dbReference type="NCBI Taxonomy" id="517723"/>
    <lineage>
        <taxon>Bacteria</taxon>
        <taxon>Pseudomonadati</taxon>
        <taxon>Pseudomonadota</taxon>
        <taxon>Gammaproteobacteria</taxon>
        <taxon>Alteromonadales</taxon>
        <taxon>Colwelliaceae</taxon>
        <taxon>Colwellia</taxon>
    </lineage>
</organism>
<evidence type="ECO:0000259" key="17">
    <source>
        <dbReference type="PROSITE" id="PS50885"/>
    </source>
</evidence>
<dbReference type="Gene3D" id="1.10.287.130">
    <property type="match status" value="1"/>
</dbReference>
<dbReference type="PROSITE" id="PS50109">
    <property type="entry name" value="HIS_KIN"/>
    <property type="match status" value="1"/>
</dbReference>
<dbReference type="InterPro" id="IPR003660">
    <property type="entry name" value="HAMP_dom"/>
</dbReference>
<proteinExistence type="predicted"/>
<evidence type="ECO:0000256" key="8">
    <source>
        <dbReference type="ARBA" id="ARBA00022741"/>
    </source>
</evidence>
<feature type="transmembrane region" description="Helical" evidence="15">
    <location>
        <begin position="15"/>
        <end position="37"/>
    </location>
</feature>
<dbReference type="InterPro" id="IPR036097">
    <property type="entry name" value="HisK_dim/P_sf"/>
</dbReference>
<accession>A0ABP3WJM3</accession>
<keyword evidence="10 18" id="KW-0067">ATP-binding</keyword>
<dbReference type="SUPFAM" id="SSF47384">
    <property type="entry name" value="Homodimeric domain of signal transducing histidine kinase"/>
    <property type="match status" value="1"/>
</dbReference>
<gene>
    <name evidence="18" type="ORF">GCM10009111_28810</name>
</gene>
<dbReference type="Pfam" id="PF00512">
    <property type="entry name" value="HisKA"/>
    <property type="match status" value="1"/>
</dbReference>
<evidence type="ECO:0000313" key="18">
    <source>
        <dbReference type="EMBL" id="GAA0821595.1"/>
    </source>
</evidence>
<keyword evidence="14" id="KW-0175">Coiled coil</keyword>
<dbReference type="SMART" id="SM00387">
    <property type="entry name" value="HATPase_c"/>
    <property type="match status" value="1"/>
</dbReference>
<evidence type="ECO:0000256" key="4">
    <source>
        <dbReference type="ARBA" id="ARBA00022475"/>
    </source>
</evidence>
<dbReference type="Gene3D" id="6.10.340.10">
    <property type="match status" value="1"/>
</dbReference>
<evidence type="ECO:0000256" key="13">
    <source>
        <dbReference type="ARBA" id="ARBA00023136"/>
    </source>
</evidence>
<dbReference type="PRINTS" id="PR00344">
    <property type="entry name" value="BCTRLSENSOR"/>
</dbReference>
<dbReference type="SUPFAM" id="SSF158472">
    <property type="entry name" value="HAMP domain-like"/>
    <property type="match status" value="1"/>
</dbReference>
<keyword evidence="9" id="KW-0418">Kinase</keyword>
<name>A0ABP3WJM3_9GAMM</name>
<sequence length="472" mass="52977">MSAIKKLLSSLNFGISAKLFLTFWFVVICSISISYVITLQLQHRPTQGVATPKQLHLLNQYATQQNKKIIKLANKEKKFNLKSLRNQFERKYQQHLLIKDLATNKVYLPRHRAWQGIEKYLSINSLPNPVTIDFAYTQVTGAKEITVNNKSYQLFVAGPIDRQQFHSIIEHLPLSVKMMISLIISAFLCWLLAKAFSKPLIAIQKASDNLSKGNLSTRLIGFDERSDEFGAVARSFNKMASQLEDNITAHQRLLGDVSHELRSPLARLQLAIGLVEQNIGNTEEQQRHLNRCENEVDRLDTMIGDVLTLSRLEHTNTTDHFEPIQLVNLTQQVVDDCQYIANTKNVIITLASDEKYSLNGDKKLLISAISNVLNNAVKYAPEHSTVSVELTLITEKICLTVTDQGTGVPDNMLSKLFTPFFRVADARDRNSGGTGLGLAIAQQAIKQHQGEIYAQNTQPCGLMVSIVLPLQN</sequence>
<keyword evidence="12" id="KW-0902">Two-component regulatory system</keyword>
<dbReference type="Proteomes" id="UP001500021">
    <property type="component" value="Unassembled WGS sequence"/>
</dbReference>
<dbReference type="Pfam" id="PF02518">
    <property type="entry name" value="HATPase_c"/>
    <property type="match status" value="1"/>
</dbReference>
<dbReference type="PANTHER" id="PTHR45528:SF1">
    <property type="entry name" value="SENSOR HISTIDINE KINASE CPXA"/>
    <property type="match status" value="1"/>
</dbReference>
<protein>
    <recommendedName>
        <fullName evidence="3">histidine kinase</fullName>
        <ecNumber evidence="3">2.7.13.3</ecNumber>
    </recommendedName>
</protein>
<evidence type="ECO:0000313" key="19">
    <source>
        <dbReference type="Proteomes" id="UP001500021"/>
    </source>
</evidence>
<feature type="transmembrane region" description="Helical" evidence="15">
    <location>
        <begin position="172"/>
        <end position="193"/>
    </location>
</feature>
<feature type="domain" description="Histidine kinase" evidence="16">
    <location>
        <begin position="256"/>
        <end position="472"/>
    </location>
</feature>
<evidence type="ECO:0000259" key="16">
    <source>
        <dbReference type="PROSITE" id="PS50109"/>
    </source>
</evidence>
<dbReference type="InterPro" id="IPR003661">
    <property type="entry name" value="HisK_dim/P_dom"/>
</dbReference>
<evidence type="ECO:0000256" key="6">
    <source>
        <dbReference type="ARBA" id="ARBA00022679"/>
    </source>
</evidence>
<dbReference type="RefSeq" id="WP_343818359.1">
    <property type="nucleotide sequence ID" value="NZ_BAAAFA010000010.1"/>
</dbReference>
<dbReference type="EC" id="2.7.13.3" evidence="3"/>
<keyword evidence="7 15" id="KW-0812">Transmembrane</keyword>
<evidence type="ECO:0000256" key="3">
    <source>
        <dbReference type="ARBA" id="ARBA00012438"/>
    </source>
</evidence>
<reference evidence="19" key="1">
    <citation type="journal article" date="2019" name="Int. J. Syst. Evol. Microbiol.">
        <title>The Global Catalogue of Microorganisms (GCM) 10K type strain sequencing project: providing services to taxonomists for standard genome sequencing and annotation.</title>
        <authorList>
            <consortium name="The Broad Institute Genomics Platform"/>
            <consortium name="The Broad Institute Genome Sequencing Center for Infectious Disease"/>
            <person name="Wu L."/>
            <person name="Ma J."/>
        </authorList>
    </citation>
    <scope>NUCLEOTIDE SEQUENCE [LARGE SCALE GENOMIC DNA]</scope>
    <source>
        <strain evidence="19">JCM 15608</strain>
    </source>
</reference>